<evidence type="ECO:0000313" key="2">
    <source>
        <dbReference type="Proteomes" id="UP000831684"/>
    </source>
</evidence>
<keyword evidence="1" id="KW-0614">Plasmid</keyword>
<gene>
    <name evidence="1" type="ORF">K9D25_23140</name>
</gene>
<geneLocation type="plasmid" evidence="1 2">
    <name>pB</name>
</geneLocation>
<dbReference type="KEGG" id="apol:K9D25_23140"/>
<dbReference type="InterPro" id="IPR009843">
    <property type="entry name" value="DUF1403"/>
</dbReference>
<protein>
    <submittedName>
        <fullName evidence="1">DUF1403 family protein</fullName>
    </submittedName>
</protein>
<reference evidence="1" key="1">
    <citation type="submission" date="2021-09" db="EMBL/GenBank/DDBJ databases">
        <title>Network and meta-omics reveal the key degrader and cooperation patterns in an efficient 1,4-dioxane-degrading microbial community.</title>
        <authorList>
            <person name="Dai C."/>
        </authorList>
    </citation>
    <scope>NUCLEOTIDE SEQUENCE</scope>
    <source>
        <strain evidence="1">ZM13</strain>
        <plasmid evidence="1">pB</plasmid>
    </source>
</reference>
<organism evidence="1 2">
    <name type="scientific">Ancylobacter polymorphus</name>
    <dbReference type="NCBI Taxonomy" id="223390"/>
    <lineage>
        <taxon>Bacteria</taxon>
        <taxon>Pseudomonadati</taxon>
        <taxon>Pseudomonadota</taxon>
        <taxon>Alphaproteobacteria</taxon>
        <taxon>Hyphomicrobiales</taxon>
        <taxon>Xanthobacteraceae</taxon>
        <taxon>Ancylobacter</taxon>
    </lineage>
</organism>
<dbReference type="AlphaFoldDB" id="A0A9E7D6D6"/>
<evidence type="ECO:0000313" key="1">
    <source>
        <dbReference type="EMBL" id="UOK73552.1"/>
    </source>
</evidence>
<name>A0A9E7D6D6_9HYPH</name>
<sequence length="318" mass="33612">MDAAPNPFLPVSFAVPTVPGWALPLGPVTDPAEAAFFAGAALNSLDNLVRAAPPWAGAWRQRLALNCAAAAMSVVGRAETEAVLRDAWHLRQPGDDPGPAGTILAAWRRLAGRSPGVDVEALRSVTEQLGIRWSDELAMLPDRIEGLARAATPAPFAAAAIAAEVRALRPDAELLGWWLADQVLALRLRWPLPVPLLMAEAPGAAFRRPGRGGGRSRPGHEGFDTAICLAVAQAATRALRGAAEIAPRAARLQAVAPKLRAKGAGEAIALLLDEDAVPGTLTTPKLSRWAARRLFERLEAFGAVRELTGRSSFKLYGL</sequence>
<dbReference type="RefSeq" id="WP_244451171.1">
    <property type="nucleotide sequence ID" value="NZ_CP083241.1"/>
</dbReference>
<dbReference type="Pfam" id="PF07183">
    <property type="entry name" value="DUF1403"/>
    <property type="match status" value="1"/>
</dbReference>
<proteinExistence type="predicted"/>
<accession>A0A9E7D6D6</accession>
<dbReference type="Proteomes" id="UP000831684">
    <property type="component" value="Plasmid pB"/>
</dbReference>
<dbReference type="EMBL" id="CP083241">
    <property type="protein sequence ID" value="UOK73552.1"/>
    <property type="molecule type" value="Genomic_DNA"/>
</dbReference>